<evidence type="ECO:0000256" key="1">
    <source>
        <dbReference type="ARBA" id="ARBA00022656"/>
    </source>
</evidence>
<comment type="caution">
    <text evidence="2">Lacks conserved residue(s) required for the propagation of feature annotation.</text>
</comment>
<keyword evidence="3" id="KW-0732">Signal</keyword>
<evidence type="ECO:0000259" key="4">
    <source>
        <dbReference type="PROSITE" id="PS51670"/>
    </source>
</evidence>
<feature type="chain" id="PRO_5020800817" evidence="3">
    <location>
        <begin position="25"/>
        <end position="142"/>
    </location>
</feature>
<sequence length="142" mass="15803">MLVLQRCLLIQLVFIAVYLHSCEASSIYVGRHASGTRPEQQLTYKGCKDFDARKCQKIINWYGKVVCNPEDSSWAKSLVQICPATCGLCECKDNLGKLCLTLSSLCRSEGEMGNFLQHQCSKTCNTCDQALTGQKQLEMIGL</sequence>
<proteinExistence type="evidence at transcript level"/>
<dbReference type="PROSITE" id="PS51670">
    <property type="entry name" value="SHKT"/>
    <property type="match status" value="1"/>
</dbReference>
<gene>
    <name evidence="5" type="primary">U-AITX-Oulsp56</name>
</gene>
<name>A0A4U8YT35_OULSP</name>
<dbReference type="GO" id="GO:0090729">
    <property type="term" value="F:toxin activity"/>
    <property type="evidence" value="ECO:0007669"/>
    <property type="project" value="UniProtKB-KW"/>
</dbReference>
<reference evidence="5" key="1">
    <citation type="submission" date="2019-03" db="EMBL/GenBank/DDBJ databases">
        <authorList>
            <person name="Mitchell L M."/>
        </authorList>
    </citation>
    <scope>NUCLEOTIDE SEQUENCE</scope>
    <source>
        <tissue evidence="5">Tentacle</tissue>
    </source>
</reference>
<evidence type="ECO:0000256" key="3">
    <source>
        <dbReference type="SAM" id="SignalP"/>
    </source>
</evidence>
<dbReference type="InterPro" id="IPR003582">
    <property type="entry name" value="ShKT_dom"/>
</dbReference>
<accession>A0A4U8YT35</accession>
<dbReference type="AlphaFoldDB" id="A0A4U8YT35"/>
<dbReference type="Pfam" id="PF01549">
    <property type="entry name" value="ShK"/>
    <property type="match status" value="1"/>
</dbReference>
<keyword evidence="1" id="KW-0800">Toxin</keyword>
<organism evidence="5">
    <name type="scientific">Oulactis sp.</name>
    <name type="common">Sea anemone</name>
    <dbReference type="NCBI Taxonomy" id="2093647"/>
    <lineage>
        <taxon>Eukaryota</taxon>
        <taxon>Metazoa</taxon>
        <taxon>Cnidaria</taxon>
        <taxon>Anthozoa</taxon>
        <taxon>Hexacorallia</taxon>
        <taxon>Actiniaria</taxon>
        <taxon>Actiniidae</taxon>
        <taxon>Oulactis</taxon>
    </lineage>
</organism>
<dbReference type="EMBL" id="LR535980">
    <property type="protein sequence ID" value="VFU02994.1"/>
    <property type="molecule type" value="mRNA"/>
</dbReference>
<feature type="signal peptide" evidence="3">
    <location>
        <begin position="1"/>
        <end position="24"/>
    </location>
</feature>
<protein>
    <submittedName>
        <fullName evidence="5">mRNA</fullName>
    </submittedName>
</protein>
<evidence type="ECO:0000256" key="2">
    <source>
        <dbReference type="PROSITE-ProRule" id="PRU01005"/>
    </source>
</evidence>
<feature type="domain" description="ShKT" evidence="4">
    <location>
        <begin position="91"/>
        <end position="127"/>
    </location>
</feature>
<evidence type="ECO:0000313" key="5">
    <source>
        <dbReference type="EMBL" id="VFU02994.1"/>
    </source>
</evidence>